<proteinExistence type="predicted"/>
<dbReference type="EMBL" id="JANQBD010000004">
    <property type="protein sequence ID" value="MCR8631179.1"/>
    <property type="molecule type" value="Genomic_DNA"/>
</dbReference>
<protein>
    <recommendedName>
        <fullName evidence="3">DUF2642 domain-containing protein</fullName>
    </recommendedName>
</protein>
<dbReference type="Proteomes" id="UP001300012">
    <property type="component" value="Unassembled WGS sequence"/>
</dbReference>
<name>A0ABT1YDA0_9BACL</name>
<organism evidence="1 2">
    <name type="scientific">Paenibacillus radicis</name>
    <name type="common">ex Xue et al. 2023</name>
    <dbReference type="NCBI Taxonomy" id="2972489"/>
    <lineage>
        <taxon>Bacteria</taxon>
        <taxon>Bacillati</taxon>
        <taxon>Bacillota</taxon>
        <taxon>Bacilli</taxon>
        <taxon>Bacillales</taxon>
        <taxon>Paenibacillaceae</taxon>
        <taxon>Paenibacillus</taxon>
    </lineage>
</organism>
<reference evidence="1 2" key="1">
    <citation type="submission" date="2022-08" db="EMBL/GenBank/DDBJ databases">
        <title>Paenibacillus endoradicis sp. nov., Paenibacillus radicibacter sp. nov and Paenibacillus pararadicis sp. nov., three cold-adapted plant growth-promoting bacteria isolated from root of Larix gmelinii in Great Khingan.</title>
        <authorList>
            <person name="Xue H."/>
        </authorList>
    </citation>
    <scope>NUCLEOTIDE SEQUENCE [LARGE SCALE GENOMIC DNA]</scope>
    <source>
        <strain evidence="1 2">N5-1-1-5</strain>
    </source>
</reference>
<gene>
    <name evidence="1" type="ORF">NV381_08195</name>
</gene>
<dbReference type="RefSeq" id="WP_258212772.1">
    <property type="nucleotide sequence ID" value="NZ_JANQBD010000004.1"/>
</dbReference>
<evidence type="ECO:0008006" key="3">
    <source>
        <dbReference type="Google" id="ProtNLM"/>
    </source>
</evidence>
<accession>A0ABT1YDA0</accession>
<keyword evidence="2" id="KW-1185">Reference proteome</keyword>
<evidence type="ECO:0000313" key="2">
    <source>
        <dbReference type="Proteomes" id="UP001300012"/>
    </source>
</evidence>
<evidence type="ECO:0000313" key="1">
    <source>
        <dbReference type="EMBL" id="MCR8631179.1"/>
    </source>
</evidence>
<sequence>MKKRTVIKTSNHLQLCVLNNVDIEVFVGGISGYKGRLISFDDETIEVNDGKYLRCNCSIFMGKKH</sequence>
<comment type="caution">
    <text evidence="1">The sequence shown here is derived from an EMBL/GenBank/DDBJ whole genome shotgun (WGS) entry which is preliminary data.</text>
</comment>